<dbReference type="Gene3D" id="1.20.1740.10">
    <property type="entry name" value="Amino acid/polyamine transporter I"/>
    <property type="match status" value="2"/>
</dbReference>
<dbReference type="PIRSF" id="PIRSF006060">
    <property type="entry name" value="AA_transporter"/>
    <property type="match status" value="1"/>
</dbReference>
<feature type="transmembrane region" description="Helical" evidence="6">
    <location>
        <begin position="91"/>
        <end position="112"/>
    </location>
</feature>
<dbReference type="Pfam" id="PF13906">
    <property type="entry name" value="AA_permease_C"/>
    <property type="match status" value="1"/>
</dbReference>
<accession>A0A0T6B4D0</accession>
<feature type="transmembrane region" description="Helical" evidence="6">
    <location>
        <begin position="366"/>
        <end position="387"/>
    </location>
</feature>
<comment type="caution">
    <text evidence="8">The sequence shown here is derived from an EMBL/GenBank/DDBJ whole genome shotgun (WGS) entry which is preliminary data.</text>
</comment>
<dbReference type="GO" id="GO:0061459">
    <property type="term" value="F:L-arginine transmembrane transporter activity"/>
    <property type="evidence" value="ECO:0007669"/>
    <property type="project" value="TreeGrafter"/>
</dbReference>
<dbReference type="Proteomes" id="UP000051574">
    <property type="component" value="Unassembled WGS sequence"/>
</dbReference>
<feature type="transmembrane region" description="Helical" evidence="6">
    <location>
        <begin position="461"/>
        <end position="486"/>
    </location>
</feature>
<name>A0A0T6B4D0_9SCAR</name>
<dbReference type="InterPro" id="IPR029485">
    <property type="entry name" value="CAT_C"/>
</dbReference>
<feature type="transmembrane region" description="Helical" evidence="6">
    <location>
        <begin position="229"/>
        <end position="255"/>
    </location>
</feature>
<dbReference type="Pfam" id="PF13520">
    <property type="entry name" value="AA_permease_2"/>
    <property type="match status" value="1"/>
</dbReference>
<evidence type="ECO:0000259" key="7">
    <source>
        <dbReference type="Pfam" id="PF13906"/>
    </source>
</evidence>
<evidence type="ECO:0000256" key="3">
    <source>
        <dbReference type="ARBA" id="ARBA00022989"/>
    </source>
</evidence>
<evidence type="ECO:0000313" key="8">
    <source>
        <dbReference type="EMBL" id="KRT82037.1"/>
    </source>
</evidence>
<dbReference type="GO" id="GO:0005886">
    <property type="term" value="C:plasma membrane"/>
    <property type="evidence" value="ECO:0007669"/>
    <property type="project" value="TreeGrafter"/>
</dbReference>
<evidence type="ECO:0000256" key="4">
    <source>
        <dbReference type="ARBA" id="ARBA00023136"/>
    </source>
</evidence>
<feature type="transmembrane region" description="Helical" evidence="6">
    <location>
        <begin position="159"/>
        <end position="176"/>
    </location>
</feature>
<organism evidence="8 9">
    <name type="scientific">Oryctes borbonicus</name>
    <dbReference type="NCBI Taxonomy" id="1629725"/>
    <lineage>
        <taxon>Eukaryota</taxon>
        <taxon>Metazoa</taxon>
        <taxon>Ecdysozoa</taxon>
        <taxon>Arthropoda</taxon>
        <taxon>Hexapoda</taxon>
        <taxon>Insecta</taxon>
        <taxon>Pterygota</taxon>
        <taxon>Neoptera</taxon>
        <taxon>Endopterygota</taxon>
        <taxon>Coleoptera</taxon>
        <taxon>Polyphaga</taxon>
        <taxon>Scarabaeiformia</taxon>
        <taxon>Scarabaeidae</taxon>
        <taxon>Dynastinae</taxon>
        <taxon>Oryctes</taxon>
    </lineage>
</organism>
<evidence type="ECO:0000256" key="5">
    <source>
        <dbReference type="SAM" id="MobiDB-lite"/>
    </source>
</evidence>
<dbReference type="PANTHER" id="PTHR43243">
    <property type="entry name" value="INNER MEMBRANE TRANSPORTER YGJI-RELATED"/>
    <property type="match status" value="1"/>
</dbReference>
<sequence length="601" mass="65822">MENCFKTLARKKNFSADETTKLKRVLGIWDLTFLGLGVTLGLGTYVLAGSVAKNHAGPAVCVSFLIAAIASAVAGLCYAEFACRVPKAGSAYIYSYVTMGEFVAFIIGWNLVLEYVIGTAGLARGLSDYINALSNNVIANALRDAMPINVDFLSSYPDFLSLLIMIVLIVVMSNGAKESSMLNSVLTTANILLVVIIVGFGSTVVNVDYWKIAKEDIPKNITHGGEGGFLPFGIAGVLSGAAQCFFAFVGFDAVATTADEAKNPKKIIPLAIILCLLVSFLAYFGVSTILTLMLPYYDQDEKAPFPYVFEKVNWPTAKWIATAGAIFAITSTLVGNMFALPRILYSMASDGLLYKKLSLVSERTKTPLVATAVTGIAAGIMAMIFDIKQLVEMLSIGTLVAYTIVSLCVLILRYRPEDQNNCPNLELQSEQQNILKGVFNIFKKIFNLNGNKYADKFTNVIANWSISVFCTLSIVVVVCMKFEYFVSLKHPFHLAIFIFLVVILVLSILVIARQPQERSDLAFKVPLVPLIPCSSIFINVILMSTSQLHTYIRLIAWLAIGLAIYFSYGLWHSEERKKQKENNSETSVGQVIDRPTLTTKL</sequence>
<feature type="region of interest" description="Disordered" evidence="5">
    <location>
        <begin position="579"/>
        <end position="601"/>
    </location>
</feature>
<reference evidence="8 9" key="1">
    <citation type="submission" date="2015-09" db="EMBL/GenBank/DDBJ databases">
        <title>Draft genome of the scarab beetle Oryctes borbonicus.</title>
        <authorList>
            <person name="Meyer J.M."/>
            <person name="Markov G.V."/>
            <person name="Baskaran P."/>
            <person name="Herrmann M."/>
            <person name="Sommer R.J."/>
            <person name="Roedelsperger C."/>
        </authorList>
    </citation>
    <scope>NUCLEOTIDE SEQUENCE [LARGE SCALE GENOMIC DNA]</scope>
    <source>
        <strain evidence="8">OB123</strain>
        <tissue evidence="8">Whole animal</tissue>
    </source>
</reference>
<dbReference type="AlphaFoldDB" id="A0A0T6B4D0"/>
<feature type="transmembrane region" description="Helical" evidence="6">
    <location>
        <begin position="31"/>
        <end position="51"/>
    </location>
</feature>
<feature type="transmembrane region" description="Helical" evidence="6">
    <location>
        <begin position="393"/>
        <end position="412"/>
    </location>
</feature>
<dbReference type="GO" id="GO:0000064">
    <property type="term" value="F:L-ornithine transmembrane transporter activity"/>
    <property type="evidence" value="ECO:0007669"/>
    <property type="project" value="TreeGrafter"/>
</dbReference>
<feature type="transmembrane region" description="Helical" evidence="6">
    <location>
        <begin position="521"/>
        <end position="542"/>
    </location>
</feature>
<keyword evidence="4 6" id="KW-0472">Membrane</keyword>
<feature type="transmembrane region" description="Helical" evidence="6">
    <location>
        <begin position="188"/>
        <end position="209"/>
    </location>
</feature>
<evidence type="ECO:0000313" key="9">
    <source>
        <dbReference type="Proteomes" id="UP000051574"/>
    </source>
</evidence>
<evidence type="ECO:0000256" key="1">
    <source>
        <dbReference type="ARBA" id="ARBA00004141"/>
    </source>
</evidence>
<evidence type="ECO:0000256" key="2">
    <source>
        <dbReference type="ARBA" id="ARBA00022692"/>
    </source>
</evidence>
<feature type="transmembrane region" description="Helical" evidence="6">
    <location>
        <begin position="267"/>
        <end position="297"/>
    </location>
</feature>
<keyword evidence="2 6" id="KW-0812">Transmembrane</keyword>
<feature type="transmembrane region" description="Helical" evidence="6">
    <location>
        <begin position="554"/>
        <end position="571"/>
    </location>
</feature>
<dbReference type="FunFam" id="1.20.1740.10:FF:000010">
    <property type="entry name" value="probable cationic amino acid transporter"/>
    <property type="match status" value="1"/>
</dbReference>
<proteinExistence type="predicted"/>
<dbReference type="OrthoDB" id="3900342at2759"/>
<feature type="transmembrane region" description="Helical" evidence="6">
    <location>
        <begin position="317"/>
        <end position="345"/>
    </location>
</feature>
<feature type="domain" description="Cationic amino acid transporter C-terminal" evidence="7">
    <location>
        <begin position="523"/>
        <end position="573"/>
    </location>
</feature>
<feature type="transmembrane region" description="Helical" evidence="6">
    <location>
        <begin position="492"/>
        <end position="512"/>
    </location>
</feature>
<dbReference type="InterPro" id="IPR002293">
    <property type="entry name" value="AA/rel_permease1"/>
</dbReference>
<keyword evidence="9" id="KW-1185">Reference proteome</keyword>
<dbReference type="EMBL" id="LJIG01009959">
    <property type="protein sequence ID" value="KRT82037.1"/>
    <property type="molecule type" value="Genomic_DNA"/>
</dbReference>
<dbReference type="GO" id="GO:0015189">
    <property type="term" value="F:L-lysine transmembrane transporter activity"/>
    <property type="evidence" value="ECO:0007669"/>
    <property type="project" value="TreeGrafter"/>
</dbReference>
<protein>
    <submittedName>
        <fullName evidence="8">Amino acid permease</fullName>
    </submittedName>
</protein>
<dbReference type="GO" id="GO:0097638">
    <property type="term" value="P:L-arginine import across plasma membrane"/>
    <property type="evidence" value="ECO:0007669"/>
    <property type="project" value="TreeGrafter"/>
</dbReference>
<feature type="transmembrane region" description="Helical" evidence="6">
    <location>
        <begin position="57"/>
        <end position="79"/>
    </location>
</feature>
<comment type="subcellular location">
    <subcellularLocation>
        <location evidence="1">Membrane</location>
        <topology evidence="1">Multi-pass membrane protein</topology>
    </subcellularLocation>
</comment>
<keyword evidence="3 6" id="KW-1133">Transmembrane helix</keyword>
<dbReference type="PANTHER" id="PTHR43243:SF95">
    <property type="entry name" value="LD37241P"/>
    <property type="match status" value="1"/>
</dbReference>
<gene>
    <name evidence="8" type="ORF">AMK59_4520</name>
</gene>
<evidence type="ECO:0000256" key="6">
    <source>
        <dbReference type="SAM" id="Phobius"/>
    </source>
</evidence>